<name>A0A816CED4_9BILA</name>
<organism evidence="7 9">
    <name type="scientific">Didymodactylos carnosus</name>
    <dbReference type="NCBI Taxonomy" id="1234261"/>
    <lineage>
        <taxon>Eukaryota</taxon>
        <taxon>Metazoa</taxon>
        <taxon>Spiralia</taxon>
        <taxon>Gnathifera</taxon>
        <taxon>Rotifera</taxon>
        <taxon>Eurotatoria</taxon>
        <taxon>Bdelloidea</taxon>
        <taxon>Philodinida</taxon>
        <taxon>Philodinidae</taxon>
        <taxon>Didymodactylos</taxon>
    </lineage>
</organism>
<feature type="non-terminal residue" evidence="7">
    <location>
        <position position="1"/>
    </location>
</feature>
<dbReference type="OrthoDB" id="10261385at2759"/>
<keyword evidence="4" id="KW-0648">Protein biosynthesis</keyword>
<keyword evidence="5" id="KW-0030">Aminoacyl-tRNA synthetase</keyword>
<sequence>DPYFRMARGVVQRLNFPKPSLIHSTFLPALQGAQSKMGASDVNSAIYLTDTPNEIEDKNTVLKFYYLGH</sequence>
<dbReference type="Gene3D" id="1.10.240.10">
    <property type="entry name" value="Tyrosyl-Transfer RNA Synthetase"/>
    <property type="match status" value="1"/>
</dbReference>
<dbReference type="Proteomes" id="UP000663829">
    <property type="component" value="Unassembled WGS sequence"/>
</dbReference>
<evidence type="ECO:0000256" key="3">
    <source>
        <dbReference type="ARBA" id="ARBA00022840"/>
    </source>
</evidence>
<dbReference type="Gene3D" id="3.40.50.620">
    <property type="entry name" value="HUPs"/>
    <property type="match status" value="1"/>
</dbReference>
<dbReference type="InterPro" id="IPR014729">
    <property type="entry name" value="Rossmann-like_a/b/a_fold"/>
</dbReference>
<evidence type="ECO:0000313" key="9">
    <source>
        <dbReference type="Proteomes" id="UP000663829"/>
    </source>
</evidence>
<reference evidence="7" key="1">
    <citation type="submission" date="2021-02" db="EMBL/GenBank/DDBJ databases">
        <authorList>
            <person name="Nowell W R."/>
        </authorList>
    </citation>
    <scope>NUCLEOTIDE SEQUENCE</scope>
</reference>
<dbReference type="GO" id="GO:0006436">
    <property type="term" value="P:tryptophanyl-tRNA aminoacylation"/>
    <property type="evidence" value="ECO:0007669"/>
    <property type="project" value="TreeGrafter"/>
</dbReference>
<keyword evidence="3" id="KW-0067">ATP-binding</keyword>
<keyword evidence="2" id="KW-0547">Nucleotide-binding</keyword>
<keyword evidence="9" id="KW-1185">Reference proteome</keyword>
<dbReference type="GO" id="GO:0004830">
    <property type="term" value="F:tryptophan-tRNA ligase activity"/>
    <property type="evidence" value="ECO:0007669"/>
    <property type="project" value="TreeGrafter"/>
</dbReference>
<dbReference type="EMBL" id="CAJNOQ010041404">
    <property type="protein sequence ID" value="CAF1623602.1"/>
    <property type="molecule type" value="Genomic_DNA"/>
</dbReference>
<dbReference type="SUPFAM" id="SSF52374">
    <property type="entry name" value="Nucleotidylyl transferase"/>
    <property type="match status" value="1"/>
</dbReference>
<evidence type="ECO:0000313" key="8">
    <source>
        <dbReference type="EMBL" id="CAF4515704.1"/>
    </source>
</evidence>
<dbReference type="Proteomes" id="UP000681722">
    <property type="component" value="Unassembled WGS sequence"/>
</dbReference>
<evidence type="ECO:0000256" key="4">
    <source>
        <dbReference type="ARBA" id="ARBA00022917"/>
    </source>
</evidence>
<dbReference type="EMBL" id="CAJOBC010108723">
    <property type="protein sequence ID" value="CAF4515704.1"/>
    <property type="molecule type" value="Genomic_DNA"/>
</dbReference>
<dbReference type="PANTHER" id="PTHR10055">
    <property type="entry name" value="TRYPTOPHANYL-TRNA SYNTHETASE"/>
    <property type="match status" value="1"/>
</dbReference>
<evidence type="ECO:0000313" key="7">
    <source>
        <dbReference type="EMBL" id="CAF1623602.1"/>
    </source>
</evidence>
<dbReference type="Pfam" id="PF00579">
    <property type="entry name" value="tRNA-synt_1b"/>
    <property type="match status" value="1"/>
</dbReference>
<dbReference type="PANTHER" id="PTHR10055:SF1">
    <property type="entry name" value="TRYPTOPHAN--TRNA LIGASE, CYTOPLASMIC"/>
    <property type="match status" value="1"/>
</dbReference>
<evidence type="ECO:0000256" key="6">
    <source>
        <dbReference type="ARBA" id="ARBA00030268"/>
    </source>
</evidence>
<evidence type="ECO:0000256" key="1">
    <source>
        <dbReference type="ARBA" id="ARBA00022598"/>
    </source>
</evidence>
<comment type="caution">
    <text evidence="7">The sequence shown here is derived from an EMBL/GenBank/DDBJ whole genome shotgun (WGS) entry which is preliminary data.</text>
</comment>
<gene>
    <name evidence="7" type="ORF">GPM918_LOCUS43889</name>
    <name evidence="8" type="ORF">SRO942_LOCUS45526</name>
</gene>
<proteinExistence type="predicted"/>
<dbReference type="GO" id="GO:0005737">
    <property type="term" value="C:cytoplasm"/>
    <property type="evidence" value="ECO:0007669"/>
    <property type="project" value="TreeGrafter"/>
</dbReference>
<dbReference type="InterPro" id="IPR002305">
    <property type="entry name" value="aa-tRNA-synth_Ic"/>
</dbReference>
<accession>A0A816CED4</accession>
<evidence type="ECO:0000256" key="5">
    <source>
        <dbReference type="ARBA" id="ARBA00023146"/>
    </source>
</evidence>
<keyword evidence="1" id="KW-0436">Ligase</keyword>
<dbReference type="GO" id="GO:0005524">
    <property type="term" value="F:ATP binding"/>
    <property type="evidence" value="ECO:0007669"/>
    <property type="project" value="UniProtKB-KW"/>
</dbReference>
<protein>
    <recommendedName>
        <fullName evidence="6">Tryptophanyl-tRNA synthetase</fullName>
    </recommendedName>
</protein>
<dbReference type="AlphaFoldDB" id="A0A816CED4"/>
<evidence type="ECO:0000256" key="2">
    <source>
        <dbReference type="ARBA" id="ARBA00022741"/>
    </source>
</evidence>